<organism evidence="1 2">
    <name type="scientific">Nocardioides psychrotolerans</name>
    <dbReference type="NCBI Taxonomy" id="1005945"/>
    <lineage>
        <taxon>Bacteria</taxon>
        <taxon>Bacillati</taxon>
        <taxon>Actinomycetota</taxon>
        <taxon>Actinomycetes</taxon>
        <taxon>Propionibacteriales</taxon>
        <taxon>Nocardioidaceae</taxon>
        <taxon>Nocardioides</taxon>
    </lineage>
</organism>
<dbReference type="AlphaFoldDB" id="A0A1I3RVJ6"/>
<name>A0A1I3RVJ6_9ACTN</name>
<keyword evidence="2" id="KW-1185">Reference proteome</keyword>
<dbReference type="Proteomes" id="UP000198649">
    <property type="component" value="Unassembled WGS sequence"/>
</dbReference>
<protein>
    <submittedName>
        <fullName evidence="1">Uncharacterized protein</fullName>
    </submittedName>
</protein>
<accession>A0A1I3RVJ6</accession>
<gene>
    <name evidence="1" type="ORF">SAMN05216561_1382</name>
</gene>
<evidence type="ECO:0000313" key="2">
    <source>
        <dbReference type="Proteomes" id="UP000198649"/>
    </source>
</evidence>
<dbReference type="EMBL" id="FOQG01000038">
    <property type="protein sequence ID" value="SFJ49449.1"/>
    <property type="molecule type" value="Genomic_DNA"/>
</dbReference>
<evidence type="ECO:0000313" key="1">
    <source>
        <dbReference type="EMBL" id="SFJ49449.1"/>
    </source>
</evidence>
<sequence>MRASLEGALIHAAVGSFGASGRLRVNLSGFAA</sequence>
<proteinExistence type="predicted"/>
<reference evidence="1 2" key="1">
    <citation type="submission" date="2016-10" db="EMBL/GenBank/DDBJ databases">
        <authorList>
            <person name="de Groot N.N."/>
        </authorList>
    </citation>
    <scope>NUCLEOTIDE SEQUENCE [LARGE SCALE GENOMIC DNA]</scope>
    <source>
        <strain evidence="1 2">CGMCC 1.11156</strain>
    </source>
</reference>